<name>K1S5A7_9ZZZZ</name>
<proteinExistence type="predicted"/>
<sequence length="106" mass="12325">MDEKKSRHTARRHHVQARLAVRLHQHADDGGQLWLPNFDMNEQVKMNKHIPENLASFKDDISKQKHWMQPVSECTLSASGTSDDRHGLTLFGPERNILKYLLICLR</sequence>
<reference evidence="1" key="1">
    <citation type="journal article" date="2013" name="Environ. Microbiol.">
        <title>Microbiota from the distal guts of lean and obese adolescents exhibit partial functional redundancy besides clear differences in community structure.</title>
        <authorList>
            <person name="Ferrer M."/>
            <person name="Ruiz A."/>
            <person name="Lanza F."/>
            <person name="Haange S.B."/>
            <person name="Oberbach A."/>
            <person name="Till H."/>
            <person name="Bargiela R."/>
            <person name="Campoy C."/>
            <person name="Segura M.T."/>
            <person name="Richter M."/>
            <person name="von Bergen M."/>
            <person name="Seifert J."/>
            <person name="Suarez A."/>
        </authorList>
    </citation>
    <scope>NUCLEOTIDE SEQUENCE</scope>
</reference>
<gene>
    <name evidence="1" type="ORF">OBE_11336</name>
</gene>
<evidence type="ECO:0000313" key="1">
    <source>
        <dbReference type="EMBL" id="EKC55902.1"/>
    </source>
</evidence>
<accession>K1S5A7</accession>
<protein>
    <submittedName>
        <fullName evidence="1">Uncharacterized protein</fullName>
    </submittedName>
</protein>
<organism evidence="1">
    <name type="scientific">human gut metagenome</name>
    <dbReference type="NCBI Taxonomy" id="408170"/>
    <lineage>
        <taxon>unclassified sequences</taxon>
        <taxon>metagenomes</taxon>
        <taxon>organismal metagenomes</taxon>
    </lineage>
</organism>
<comment type="caution">
    <text evidence="1">The sequence shown here is derived from an EMBL/GenBank/DDBJ whole genome shotgun (WGS) entry which is preliminary data.</text>
</comment>
<dbReference type="AlphaFoldDB" id="K1S5A7"/>
<dbReference type="EMBL" id="AJWZ01007795">
    <property type="protein sequence ID" value="EKC55902.1"/>
    <property type="molecule type" value="Genomic_DNA"/>
</dbReference>
<feature type="non-terminal residue" evidence="1">
    <location>
        <position position="106"/>
    </location>
</feature>